<keyword evidence="2" id="KW-0255">Endonuclease</keyword>
<keyword evidence="2" id="KW-0378">Hydrolase</keyword>
<dbReference type="RefSeq" id="WP_368641635.1">
    <property type="nucleotide sequence ID" value="NZ_CP158259.1"/>
</dbReference>
<evidence type="ECO:0000313" key="3">
    <source>
        <dbReference type="EMBL" id="XDJ64369.1"/>
    </source>
</evidence>
<dbReference type="InterPro" id="IPR003615">
    <property type="entry name" value="HNH_nuc"/>
</dbReference>
<dbReference type="GO" id="GO:0008270">
    <property type="term" value="F:zinc ion binding"/>
    <property type="evidence" value="ECO:0007669"/>
    <property type="project" value="InterPro"/>
</dbReference>
<accession>A0AB39E0S3</accession>
<dbReference type="GO" id="GO:0004519">
    <property type="term" value="F:endonuclease activity"/>
    <property type="evidence" value="ECO:0007669"/>
    <property type="project" value="UniProtKB-KW"/>
</dbReference>
<dbReference type="Pfam" id="PF01844">
    <property type="entry name" value="HNH"/>
    <property type="match status" value="1"/>
</dbReference>
<proteinExistence type="predicted"/>
<evidence type="ECO:0000313" key="5">
    <source>
        <dbReference type="EMBL" id="XDJ84974.1"/>
    </source>
</evidence>
<dbReference type="GO" id="GO:0003676">
    <property type="term" value="F:nucleic acid binding"/>
    <property type="evidence" value="ECO:0007669"/>
    <property type="project" value="InterPro"/>
</dbReference>
<name>A0AB39E0S3_9BURK</name>
<gene>
    <name evidence="4" type="ORF">ABRY91_05545</name>
    <name evidence="2" type="ORF">ABRY92_13825</name>
    <name evidence="3" type="ORF">ABRZ03_03175</name>
    <name evidence="5" type="ORF">ABRZ08_12355</name>
</gene>
<evidence type="ECO:0000313" key="2">
    <source>
        <dbReference type="EMBL" id="XDJ61016.1"/>
    </source>
</evidence>
<evidence type="ECO:0000313" key="4">
    <source>
        <dbReference type="EMBL" id="XDJ67492.1"/>
    </source>
</evidence>
<feature type="domain" description="HNH nuclease" evidence="1">
    <location>
        <begin position="141"/>
        <end position="200"/>
    </location>
</feature>
<dbReference type="EMBL" id="CP158268">
    <property type="protein sequence ID" value="XDJ84974.1"/>
    <property type="molecule type" value="Genomic_DNA"/>
</dbReference>
<dbReference type="EMBL" id="CP158260">
    <property type="protein sequence ID" value="XDJ64369.1"/>
    <property type="molecule type" value="Genomic_DNA"/>
</dbReference>
<dbReference type="EMBL" id="CP158261">
    <property type="protein sequence ID" value="XDJ67492.1"/>
    <property type="molecule type" value="Genomic_DNA"/>
</dbReference>
<dbReference type="Gene3D" id="1.10.30.50">
    <property type="match status" value="1"/>
</dbReference>
<sequence length="225" mass="25176">MSDSWSKEELLASVQAYIDMQRKERQGLPFTKKRYYEDLANRFGRTTKAFEYRMQNISYVMTLLGRDWLTGLKPAKNVGANVAEEIEALIAEVEGQKLVPVVAFEIEAREEGKRKNLARPGGTQNPHSALSTVTLYKRDAAVVAWVKQQAHGKCECCGLPAPFNGSDGQPYLEVHHVRRLADGGSDTVSNAVGLCPNCHRALHYSENAKGLVSKLYDRIPRLVRE</sequence>
<keyword evidence="2" id="KW-0540">Nuclease</keyword>
<organism evidence="2">
    <name type="scientific">Castellaniella ginsengisoli</name>
    <dbReference type="NCBI Taxonomy" id="546114"/>
    <lineage>
        <taxon>Bacteria</taxon>
        <taxon>Pseudomonadati</taxon>
        <taxon>Pseudomonadota</taxon>
        <taxon>Betaproteobacteria</taxon>
        <taxon>Burkholderiales</taxon>
        <taxon>Alcaligenaceae</taxon>
        <taxon>Castellaniella</taxon>
    </lineage>
</organism>
<dbReference type="CDD" id="cd00085">
    <property type="entry name" value="HNHc"/>
    <property type="match status" value="1"/>
</dbReference>
<dbReference type="SMART" id="SM00507">
    <property type="entry name" value="HNHc"/>
    <property type="match status" value="1"/>
</dbReference>
<protein>
    <submittedName>
        <fullName evidence="2">HNH endonuclease signature motif containing protein</fullName>
    </submittedName>
</protein>
<reference evidence="2" key="1">
    <citation type="submission" date="2024-05" db="EMBL/GenBank/DDBJ databases">
        <authorList>
            <person name="Luo Y.-C."/>
            <person name="Nicholds J."/>
            <person name="Mortimer T."/>
            <person name="Maboni G."/>
        </authorList>
    </citation>
    <scope>NUCLEOTIDE SEQUENCE</scope>
    <source>
        <strain evidence="5">140124</strain>
        <strain evidence="4">145849</strain>
        <strain evidence="3">145850</strain>
        <strain evidence="2">145852</strain>
    </source>
</reference>
<evidence type="ECO:0000259" key="1">
    <source>
        <dbReference type="SMART" id="SM00507"/>
    </source>
</evidence>
<dbReference type="EMBL" id="CP158259">
    <property type="protein sequence ID" value="XDJ61016.1"/>
    <property type="molecule type" value="Genomic_DNA"/>
</dbReference>
<dbReference type="InterPro" id="IPR002711">
    <property type="entry name" value="HNH"/>
</dbReference>
<dbReference type="AlphaFoldDB" id="A0AB39E0S3"/>